<protein>
    <submittedName>
        <fullName evidence="2">Protein N-acetyltransferase, RimJ/RimL family</fullName>
    </submittedName>
</protein>
<evidence type="ECO:0000313" key="3">
    <source>
        <dbReference type="Proteomes" id="UP000199627"/>
    </source>
</evidence>
<evidence type="ECO:0000313" key="2">
    <source>
        <dbReference type="EMBL" id="SDQ42269.1"/>
    </source>
</evidence>
<dbReference type="PANTHER" id="PTHR43792:SF1">
    <property type="entry name" value="N-ACETYLTRANSFERASE DOMAIN-CONTAINING PROTEIN"/>
    <property type="match status" value="1"/>
</dbReference>
<dbReference type="STRING" id="311333.SAMN05421664_1549"/>
<evidence type="ECO:0000259" key="1">
    <source>
        <dbReference type="PROSITE" id="PS51186"/>
    </source>
</evidence>
<reference evidence="3" key="1">
    <citation type="submission" date="2016-10" db="EMBL/GenBank/DDBJ databases">
        <authorList>
            <person name="Varghese N."/>
            <person name="Submissions S."/>
        </authorList>
    </citation>
    <scope>NUCLEOTIDE SEQUENCE [LARGE SCALE GENOMIC DNA]</scope>
    <source>
        <strain evidence="3">DSM 17072</strain>
    </source>
</reference>
<accession>A0A1H1ARI9</accession>
<dbReference type="InterPro" id="IPR051531">
    <property type="entry name" value="N-acetyltransferase"/>
</dbReference>
<dbReference type="GO" id="GO:0016747">
    <property type="term" value="F:acyltransferase activity, transferring groups other than amino-acyl groups"/>
    <property type="evidence" value="ECO:0007669"/>
    <property type="project" value="InterPro"/>
</dbReference>
<dbReference type="RefSeq" id="WP_089755165.1">
    <property type="nucleotide sequence ID" value="NZ_FNKL01000002.1"/>
</dbReference>
<dbReference type="AlphaFoldDB" id="A0A1H1ARI9"/>
<dbReference type="InterPro" id="IPR016181">
    <property type="entry name" value="Acyl_CoA_acyltransferase"/>
</dbReference>
<dbReference type="PANTHER" id="PTHR43792">
    <property type="entry name" value="GNAT FAMILY, PUTATIVE (AFU_ORTHOLOGUE AFUA_3G00765)-RELATED-RELATED"/>
    <property type="match status" value="1"/>
</dbReference>
<keyword evidence="3" id="KW-1185">Reference proteome</keyword>
<dbReference type="EMBL" id="FNKL01000002">
    <property type="protein sequence ID" value="SDQ42269.1"/>
    <property type="molecule type" value="Genomic_DNA"/>
</dbReference>
<feature type="domain" description="N-acetyltransferase" evidence="1">
    <location>
        <begin position="22"/>
        <end position="181"/>
    </location>
</feature>
<dbReference type="Gene3D" id="3.40.630.30">
    <property type="match status" value="1"/>
</dbReference>
<dbReference type="InterPro" id="IPR000182">
    <property type="entry name" value="GNAT_dom"/>
</dbReference>
<keyword evidence="2" id="KW-0808">Transferase</keyword>
<sequence length="181" mass="20874">MSLKKNQPNPQNENNFYETERLIIRPMSLDDAEFIFDLYNRPKFIEFIGDRSIKTIGDAEDYIKNRFLPQFEKLGFGNYLMVTKEGNHKIGGVGIFEREGLDIVDIGFSLLEEFEGKGYAYEAAVKVKSIGMDDFGLKKISAITSKDNFSSQKLIEKLGLKFIKHVTLPNDEEELMYYETE</sequence>
<organism evidence="2 3">
    <name type="scientific">Chryseobacterium soldanellicola</name>
    <dbReference type="NCBI Taxonomy" id="311333"/>
    <lineage>
        <taxon>Bacteria</taxon>
        <taxon>Pseudomonadati</taxon>
        <taxon>Bacteroidota</taxon>
        <taxon>Flavobacteriia</taxon>
        <taxon>Flavobacteriales</taxon>
        <taxon>Weeksellaceae</taxon>
        <taxon>Chryseobacterium group</taxon>
        <taxon>Chryseobacterium</taxon>
    </lineage>
</organism>
<dbReference type="SUPFAM" id="SSF55729">
    <property type="entry name" value="Acyl-CoA N-acyltransferases (Nat)"/>
    <property type="match status" value="1"/>
</dbReference>
<name>A0A1H1ARI9_9FLAO</name>
<proteinExistence type="predicted"/>
<dbReference type="Proteomes" id="UP000199627">
    <property type="component" value="Unassembled WGS sequence"/>
</dbReference>
<dbReference type="Pfam" id="PF13302">
    <property type="entry name" value="Acetyltransf_3"/>
    <property type="match status" value="1"/>
</dbReference>
<gene>
    <name evidence="2" type="ORF">SAMN05421664_1549</name>
</gene>
<dbReference type="OrthoDB" id="9798081at2"/>
<dbReference type="PROSITE" id="PS51186">
    <property type="entry name" value="GNAT"/>
    <property type="match status" value="1"/>
</dbReference>